<dbReference type="EMBL" id="UGNV01000001">
    <property type="protein sequence ID" value="STX28296.1"/>
    <property type="molecule type" value="Genomic_DNA"/>
</dbReference>
<protein>
    <submittedName>
        <fullName evidence="1">Uncharacterized protein</fullName>
    </submittedName>
</protein>
<reference evidence="1 2" key="1">
    <citation type="submission" date="2018-06" db="EMBL/GenBank/DDBJ databases">
        <authorList>
            <consortium name="Pathogen Informatics"/>
            <person name="Doyle S."/>
        </authorList>
    </citation>
    <scope>NUCLEOTIDE SEQUENCE [LARGE SCALE GENOMIC DNA]</scope>
    <source>
        <strain evidence="1 2">NCTC13315</strain>
    </source>
</reference>
<dbReference type="Proteomes" id="UP000254968">
    <property type="component" value="Unassembled WGS sequence"/>
</dbReference>
<accession>A0A378I121</accession>
<organism evidence="1 2">
    <name type="scientific">Legionella beliardensis</name>
    <dbReference type="NCBI Taxonomy" id="91822"/>
    <lineage>
        <taxon>Bacteria</taxon>
        <taxon>Pseudomonadati</taxon>
        <taxon>Pseudomonadota</taxon>
        <taxon>Gammaproteobacteria</taxon>
        <taxon>Legionellales</taxon>
        <taxon>Legionellaceae</taxon>
        <taxon>Legionella</taxon>
    </lineage>
</organism>
<dbReference type="AlphaFoldDB" id="A0A378I121"/>
<name>A0A378I121_9GAMM</name>
<proteinExistence type="predicted"/>
<keyword evidence="2" id="KW-1185">Reference proteome</keyword>
<evidence type="ECO:0000313" key="2">
    <source>
        <dbReference type="Proteomes" id="UP000254968"/>
    </source>
</evidence>
<evidence type="ECO:0000313" key="1">
    <source>
        <dbReference type="EMBL" id="STX28296.1"/>
    </source>
</evidence>
<gene>
    <name evidence="1" type="ORF">NCTC13315_00824</name>
</gene>
<sequence>MISATNQITLDELYQDAKKCCAHLVACRSKLGFKEARKLSEKELNYIPFTKTDEAFTSKKPQDMTNVIIAIASQLSDIGCENSALDILDKARKTSLSKEQYRNNFFSHKTCLEKINTSYEKIFNKKMNKKSPENNISELSEVLANMYIR</sequence>